<evidence type="ECO:0000313" key="3">
    <source>
        <dbReference type="EMBL" id="GAX20618.1"/>
    </source>
</evidence>
<feature type="compositionally biased region" description="Polar residues" evidence="1">
    <location>
        <begin position="212"/>
        <end position="222"/>
    </location>
</feature>
<feature type="compositionally biased region" description="Basic and acidic residues" evidence="1">
    <location>
        <begin position="200"/>
        <end position="211"/>
    </location>
</feature>
<dbReference type="EMBL" id="BDSP01000150">
    <property type="protein sequence ID" value="GAX20618.1"/>
    <property type="molecule type" value="Genomic_DNA"/>
</dbReference>
<evidence type="ECO:0000256" key="1">
    <source>
        <dbReference type="SAM" id="MobiDB-lite"/>
    </source>
</evidence>
<dbReference type="AlphaFoldDB" id="A0A1Z5K3S0"/>
<protein>
    <submittedName>
        <fullName evidence="3">Uncharacterized protein</fullName>
    </submittedName>
</protein>
<evidence type="ECO:0000313" key="4">
    <source>
        <dbReference type="Proteomes" id="UP000198406"/>
    </source>
</evidence>
<keyword evidence="2" id="KW-1133">Transmembrane helix</keyword>
<proteinExistence type="predicted"/>
<organism evidence="3 4">
    <name type="scientific">Fistulifera solaris</name>
    <name type="common">Oleaginous diatom</name>
    <dbReference type="NCBI Taxonomy" id="1519565"/>
    <lineage>
        <taxon>Eukaryota</taxon>
        <taxon>Sar</taxon>
        <taxon>Stramenopiles</taxon>
        <taxon>Ochrophyta</taxon>
        <taxon>Bacillariophyta</taxon>
        <taxon>Bacillariophyceae</taxon>
        <taxon>Bacillariophycidae</taxon>
        <taxon>Naviculales</taxon>
        <taxon>Naviculaceae</taxon>
        <taxon>Fistulifera</taxon>
    </lineage>
</organism>
<comment type="caution">
    <text evidence="3">The sequence shown here is derived from an EMBL/GenBank/DDBJ whole genome shotgun (WGS) entry which is preliminary data.</text>
</comment>
<keyword evidence="2" id="KW-0812">Transmembrane</keyword>
<sequence length="441" mass="48685">MNRNSTFISESVLSGDPYASKPCRPCLDDFGRTSEKRAENYSSIRRRSVKKQAVVGHPNEEITPRRLSNQRIKQRKVKFSCSGDNKGEENRHEKSLNTLSFPPDGIIAPVNNGCKPFVDTCKQDEYAHAPNIDAPAFVAVQEINADGCHVSQTGKEGRLEKSCFVRSAAISTPIFTEKDETELFTTARLDAVDEQVAPLEDTRKIPHRITERPTSPLDSTGVQEDPNVSCKDHSESDGGKATVGKNDSVALADQLSKDNEIGVKRSALMNDENTMLAPLRTNTFTVSKRIKQLQGIAPPSSVSPLMDMSKKADTCNENSVVTSSDATLLPLSDDDATAETENSITSKKDDSVELTLDEAEEPIPMQRTSLPLLFLRMWTQLTVALFRFLLRLPFLLTIFTLKVAALSAAAYTVLYVCFADDGIQFQPWVYNAQMLNMPGIC</sequence>
<name>A0A1Z5K3S0_FISSO</name>
<feature type="region of interest" description="Disordered" evidence="1">
    <location>
        <begin position="200"/>
        <end position="245"/>
    </location>
</feature>
<dbReference type="InParanoid" id="A0A1Z5K3S0"/>
<reference evidence="3 4" key="1">
    <citation type="journal article" date="2015" name="Plant Cell">
        <title>Oil accumulation by the oleaginous diatom Fistulifera solaris as revealed by the genome and transcriptome.</title>
        <authorList>
            <person name="Tanaka T."/>
            <person name="Maeda Y."/>
            <person name="Veluchamy A."/>
            <person name="Tanaka M."/>
            <person name="Abida H."/>
            <person name="Marechal E."/>
            <person name="Bowler C."/>
            <person name="Muto M."/>
            <person name="Sunaga Y."/>
            <person name="Tanaka M."/>
            <person name="Yoshino T."/>
            <person name="Taniguchi T."/>
            <person name="Fukuda Y."/>
            <person name="Nemoto M."/>
            <person name="Matsumoto M."/>
            <person name="Wong P.S."/>
            <person name="Aburatani S."/>
            <person name="Fujibuchi W."/>
        </authorList>
    </citation>
    <scope>NUCLEOTIDE SEQUENCE [LARGE SCALE GENOMIC DNA]</scope>
    <source>
        <strain evidence="3 4">JPCC DA0580</strain>
    </source>
</reference>
<evidence type="ECO:0000256" key="2">
    <source>
        <dbReference type="SAM" id="Phobius"/>
    </source>
</evidence>
<feature type="transmembrane region" description="Helical" evidence="2">
    <location>
        <begin position="396"/>
        <end position="418"/>
    </location>
</feature>
<accession>A0A1Z5K3S0</accession>
<feature type="region of interest" description="Disordered" evidence="1">
    <location>
        <begin position="38"/>
        <end position="68"/>
    </location>
</feature>
<keyword evidence="2" id="KW-0472">Membrane</keyword>
<dbReference type="Proteomes" id="UP000198406">
    <property type="component" value="Unassembled WGS sequence"/>
</dbReference>
<feature type="region of interest" description="Disordered" evidence="1">
    <location>
        <begin position="295"/>
        <end position="316"/>
    </location>
</feature>
<keyword evidence="4" id="KW-1185">Reference proteome</keyword>
<gene>
    <name evidence="3" type="ORF">FisN_3Hu531</name>
</gene>